<organism evidence="2 3">
    <name type="scientific">Marasmiellus scandens</name>
    <dbReference type="NCBI Taxonomy" id="2682957"/>
    <lineage>
        <taxon>Eukaryota</taxon>
        <taxon>Fungi</taxon>
        <taxon>Dikarya</taxon>
        <taxon>Basidiomycota</taxon>
        <taxon>Agaricomycotina</taxon>
        <taxon>Agaricomycetes</taxon>
        <taxon>Agaricomycetidae</taxon>
        <taxon>Agaricales</taxon>
        <taxon>Marasmiineae</taxon>
        <taxon>Omphalotaceae</taxon>
        <taxon>Marasmiellus</taxon>
    </lineage>
</organism>
<dbReference type="InterPro" id="IPR039659">
    <property type="entry name" value="SPT5"/>
</dbReference>
<dbReference type="Proteomes" id="UP001498398">
    <property type="component" value="Unassembled WGS sequence"/>
</dbReference>
<name>A0ABR1IYI7_9AGAR</name>
<feature type="region of interest" description="Disordered" evidence="1">
    <location>
        <begin position="1"/>
        <end position="71"/>
    </location>
</feature>
<dbReference type="PANTHER" id="PTHR11125:SF7">
    <property type="entry name" value="TRANSCRIPTION ELONGATION FACTOR SPT5"/>
    <property type="match status" value="1"/>
</dbReference>
<feature type="region of interest" description="Disordered" evidence="1">
    <location>
        <begin position="446"/>
        <end position="466"/>
    </location>
</feature>
<comment type="caution">
    <text evidence="2">The sequence shown here is derived from an EMBL/GenBank/DDBJ whole genome shotgun (WGS) entry which is preliminary data.</text>
</comment>
<evidence type="ECO:0008006" key="4">
    <source>
        <dbReference type="Google" id="ProtNLM"/>
    </source>
</evidence>
<feature type="region of interest" description="Disordered" evidence="1">
    <location>
        <begin position="471"/>
        <end position="490"/>
    </location>
</feature>
<dbReference type="EMBL" id="JBANRG010000064">
    <property type="protein sequence ID" value="KAK7441169.1"/>
    <property type="molecule type" value="Genomic_DNA"/>
</dbReference>
<dbReference type="PANTHER" id="PTHR11125">
    <property type="entry name" value="SUPPRESSOR OF TY 5"/>
    <property type="match status" value="1"/>
</dbReference>
<proteinExistence type="predicted"/>
<protein>
    <recommendedName>
        <fullName evidence="4">Chromatin elongation factor SPT5</fullName>
    </recommendedName>
</protein>
<feature type="compositionally biased region" description="Pro residues" evidence="1">
    <location>
        <begin position="451"/>
        <end position="462"/>
    </location>
</feature>
<keyword evidence="3" id="KW-1185">Reference proteome</keyword>
<sequence length="1126" mass="127860">MAPRNPFLDLQAYGSDDEGPTPDMSSDGESVAGDDDEGEAQWKSWDDSGAMWEDEDAPVDDDPNRLTGPAFLDDMEKRYSPQNNLKSHSPVLVQSADDLLDKPTLHSELITKTLLTSERKRLFWQVKCKPGREIQIVFDIMNNFLPSVQLTPRECIDLFLSEPEGSVDDLEDLLMSILKVDSIPDSLRPSIDEAVAKKPQRFGHSALPTQTFHPESQIHLASAPERAFQYLLSFAQSESTIPEAEEEVKNILQLDSLPSIWSTAIGAAVLEPGTDVDVVFQALNAMKSDLVPFSRETATPASLPPQNVLSNTVNSETPARSCSNDVYHLFSAFSIPDVSGSVYLEAYLGKNPQNTPIIEYLRQHPAVIKLGNVRLDRRSNLHHQQVWLQPIHVSEVGELLSLSPPSIKPFSWVKITRGRYQNDVGLVIRRETLTARRRLAVLLVPRLSKEPPTPPSPPPHPNHPLVRAEKLTGRHESDQSNTRKVLGKRKREHPLPQCLFARNEWPEGAGEGEWVQLNPNSYRMDRQEFQYDLLCSYLPYTSVTDIDVRMDATTRSFFGASQHPVLKSIRFPLPENWMFYHNELVEVSVPAPLTGQQRLDYTLPRSTYRKSGRIEQIESDQCLIHLDDYNDDVPQEYTMESYGVKNLNKKDVEDTDIWVNKTNLTKKISIGDHVEAMAGNQQGRYGFVVSHWGQQITVVEMGSVQKEAFSVDINSCRIVQARNDVTVPWLNRHITIIRGQYRNHTGIVADVFPPSMNSFTTVDVRLPGWEQTIRLRHNDIVETCTNKPLYQAFLLLPHQQGFQQASWSTVYAPTVVQPAFEGGRIVSAQEYLFRQQRPSEPWIDKLVAVIKGPIKNKGFVKGVELFHTFKSGMRVLIEFDYISAEHGANPRSYVDYSTIRDPDTGLPLHVRYPLSNRDRRYWRPLTIIPAISVPTLHVPPPRFQPLPPPSHTNTPMGPVLRTDLFHWSIDSRLDGKSFLAFYKPLDSFAKSEKEVIVTPNSTHGYVSCTRNRREHWRALPQEISLPADPARPIKAQYNTKPLLVVRGEHTGKHLRQIYFQSQKGLRERVITASVFEPWGEPEEDRREEHIVVKSEDCAVVPSDPNKEKWAELMASLKTIASKKRQR</sequence>
<dbReference type="InterPro" id="IPR008991">
    <property type="entry name" value="Translation_prot_SH3-like_sf"/>
</dbReference>
<reference evidence="2 3" key="1">
    <citation type="submission" date="2024-01" db="EMBL/GenBank/DDBJ databases">
        <title>A draft genome for the cacao thread blight pathogen Marasmiellus scandens.</title>
        <authorList>
            <person name="Baruah I.K."/>
            <person name="Leung J."/>
            <person name="Bukari Y."/>
            <person name="Amoako-Attah I."/>
            <person name="Meinhardt L.W."/>
            <person name="Bailey B.A."/>
            <person name="Cohen S.P."/>
        </authorList>
    </citation>
    <scope>NUCLEOTIDE SEQUENCE [LARGE SCALE GENOMIC DNA]</scope>
    <source>
        <strain evidence="2 3">GH-19</strain>
    </source>
</reference>
<evidence type="ECO:0000313" key="3">
    <source>
        <dbReference type="Proteomes" id="UP001498398"/>
    </source>
</evidence>
<accession>A0ABR1IYI7</accession>
<dbReference type="SUPFAM" id="SSF50104">
    <property type="entry name" value="Translation proteins SH3-like domain"/>
    <property type="match status" value="1"/>
</dbReference>
<evidence type="ECO:0000256" key="1">
    <source>
        <dbReference type="SAM" id="MobiDB-lite"/>
    </source>
</evidence>
<gene>
    <name evidence="2" type="ORF">VKT23_016650</name>
</gene>
<feature type="compositionally biased region" description="Acidic residues" evidence="1">
    <location>
        <begin position="52"/>
        <end position="61"/>
    </location>
</feature>
<evidence type="ECO:0000313" key="2">
    <source>
        <dbReference type="EMBL" id="KAK7441169.1"/>
    </source>
</evidence>